<dbReference type="EMBL" id="GG662558">
    <property type="protein sequence ID" value="EAS01654.2"/>
    <property type="molecule type" value="Genomic_DNA"/>
</dbReference>
<dbReference type="GeneID" id="7836082"/>
<protein>
    <submittedName>
        <fullName evidence="2">Uncharacterized protein</fullName>
    </submittedName>
</protein>
<name>Q23YR8_TETTS</name>
<reference evidence="3" key="1">
    <citation type="journal article" date="2006" name="PLoS Biol.">
        <title>Macronuclear genome sequence of the ciliate Tetrahymena thermophila, a model eukaryote.</title>
        <authorList>
            <person name="Eisen J.A."/>
            <person name="Coyne R.S."/>
            <person name="Wu M."/>
            <person name="Wu D."/>
            <person name="Thiagarajan M."/>
            <person name="Wortman J.R."/>
            <person name="Badger J.H."/>
            <person name="Ren Q."/>
            <person name="Amedeo P."/>
            <person name="Jones K.M."/>
            <person name="Tallon L.J."/>
            <person name="Delcher A.L."/>
            <person name="Salzberg S.L."/>
            <person name="Silva J.C."/>
            <person name="Haas B.J."/>
            <person name="Majoros W.H."/>
            <person name="Farzad M."/>
            <person name="Carlton J.M."/>
            <person name="Smith R.K. Jr."/>
            <person name="Garg J."/>
            <person name="Pearlman R.E."/>
            <person name="Karrer K.M."/>
            <person name="Sun L."/>
            <person name="Manning G."/>
            <person name="Elde N.C."/>
            <person name="Turkewitz A.P."/>
            <person name="Asai D.J."/>
            <person name="Wilkes D.E."/>
            <person name="Wang Y."/>
            <person name="Cai H."/>
            <person name="Collins K."/>
            <person name="Stewart B.A."/>
            <person name="Lee S.R."/>
            <person name="Wilamowska K."/>
            <person name="Weinberg Z."/>
            <person name="Ruzzo W.L."/>
            <person name="Wloga D."/>
            <person name="Gaertig J."/>
            <person name="Frankel J."/>
            <person name="Tsao C.-C."/>
            <person name="Gorovsky M.A."/>
            <person name="Keeling P.J."/>
            <person name="Waller R.F."/>
            <person name="Patron N.J."/>
            <person name="Cherry J.M."/>
            <person name="Stover N.A."/>
            <person name="Krieger C.J."/>
            <person name="del Toro C."/>
            <person name="Ryder H.F."/>
            <person name="Williamson S.C."/>
            <person name="Barbeau R.A."/>
            <person name="Hamilton E.P."/>
            <person name="Orias E."/>
        </authorList>
    </citation>
    <scope>NUCLEOTIDE SEQUENCE [LARGE SCALE GENOMIC DNA]</scope>
    <source>
        <strain evidence="3">SB210</strain>
    </source>
</reference>
<accession>Q23YR8</accession>
<feature type="region of interest" description="Disordered" evidence="1">
    <location>
        <begin position="1"/>
        <end position="27"/>
    </location>
</feature>
<keyword evidence="3" id="KW-1185">Reference proteome</keyword>
<dbReference type="Proteomes" id="UP000009168">
    <property type="component" value="Unassembled WGS sequence"/>
</dbReference>
<evidence type="ECO:0000313" key="3">
    <source>
        <dbReference type="Proteomes" id="UP000009168"/>
    </source>
</evidence>
<dbReference type="HOGENOM" id="CLU_710771_0_0_1"/>
<evidence type="ECO:0000313" key="2">
    <source>
        <dbReference type="EMBL" id="EAS01654.2"/>
    </source>
</evidence>
<dbReference type="RefSeq" id="XP_001021899.2">
    <property type="nucleotide sequence ID" value="XM_001021899.2"/>
</dbReference>
<dbReference type="InParanoid" id="Q23YR8"/>
<dbReference type="AlphaFoldDB" id="Q23YR8"/>
<dbReference type="KEGG" id="tet:TTHERM_01206400"/>
<feature type="compositionally biased region" description="Low complexity" evidence="1">
    <location>
        <begin position="1"/>
        <end position="16"/>
    </location>
</feature>
<sequence>MTISSSSGSSVGQSVGLINPRSRVQAPPGAIKVGKRKKGFISVGSGSSVGQSVGLINPRSRVQAPPGAVFFTLLNK</sequence>
<gene>
    <name evidence="2" type="ORF">TTHERM_01206400</name>
</gene>
<proteinExistence type="predicted"/>
<organism evidence="2 3">
    <name type="scientific">Tetrahymena thermophila (strain SB210)</name>
    <dbReference type="NCBI Taxonomy" id="312017"/>
    <lineage>
        <taxon>Eukaryota</taxon>
        <taxon>Sar</taxon>
        <taxon>Alveolata</taxon>
        <taxon>Ciliophora</taxon>
        <taxon>Intramacronucleata</taxon>
        <taxon>Oligohymenophorea</taxon>
        <taxon>Hymenostomatida</taxon>
        <taxon>Tetrahymenina</taxon>
        <taxon>Tetrahymenidae</taxon>
        <taxon>Tetrahymena</taxon>
    </lineage>
</organism>
<evidence type="ECO:0000256" key="1">
    <source>
        <dbReference type="SAM" id="MobiDB-lite"/>
    </source>
</evidence>